<evidence type="ECO:0000256" key="3">
    <source>
        <dbReference type="PIRSR" id="PIRSR000102-1"/>
    </source>
</evidence>
<feature type="binding site" evidence="4">
    <location>
        <begin position="123"/>
        <end position="125"/>
    </location>
    <ligand>
        <name>NAD(+)</name>
        <dbReference type="ChEBI" id="CHEBI:57540"/>
    </ligand>
</feature>
<keyword evidence="2 5" id="KW-0560">Oxidoreductase</keyword>
<feature type="domain" description="Lactate/malate dehydrogenase C-terminal" evidence="7">
    <location>
        <begin position="150"/>
        <end position="314"/>
    </location>
</feature>
<dbReference type="SUPFAM" id="SSF51735">
    <property type="entry name" value="NAD(P)-binding Rossmann-fold domains"/>
    <property type="match status" value="1"/>
</dbReference>
<feature type="active site" description="Proton acceptor" evidence="3">
    <location>
        <position position="180"/>
    </location>
</feature>
<dbReference type="InterPro" id="IPR022383">
    <property type="entry name" value="Lactate/malate_DH_C"/>
</dbReference>
<dbReference type="Gene3D" id="3.90.110.10">
    <property type="entry name" value="Lactate dehydrogenase/glycoside hydrolase, family 4, C-terminal"/>
    <property type="match status" value="1"/>
</dbReference>
<evidence type="ECO:0000259" key="6">
    <source>
        <dbReference type="Pfam" id="PF00056"/>
    </source>
</evidence>
<name>A0A6A8MAT8_9FIRM</name>
<evidence type="ECO:0000256" key="4">
    <source>
        <dbReference type="PIRSR" id="PIRSR000102-3"/>
    </source>
</evidence>
<dbReference type="PROSITE" id="PS00064">
    <property type="entry name" value="L_LDH"/>
    <property type="match status" value="1"/>
</dbReference>
<dbReference type="InterPro" id="IPR001236">
    <property type="entry name" value="Lactate/malate_DH_N"/>
</dbReference>
<dbReference type="InterPro" id="IPR001557">
    <property type="entry name" value="L-lactate/malate_DH"/>
</dbReference>
<dbReference type="CDD" id="cd05291">
    <property type="entry name" value="HicDH_like"/>
    <property type="match status" value="1"/>
</dbReference>
<evidence type="ECO:0000259" key="7">
    <source>
        <dbReference type="Pfam" id="PF02866"/>
    </source>
</evidence>
<evidence type="ECO:0000313" key="8">
    <source>
        <dbReference type="EMBL" id="MST68467.1"/>
    </source>
</evidence>
<gene>
    <name evidence="8" type="ORF">FYJ66_02520</name>
</gene>
<reference evidence="8" key="1">
    <citation type="submission" date="2019-09" db="EMBL/GenBank/DDBJ databases">
        <title>In-depth cultivation of the pig gut microbiome towards novel bacterial diversity and tailored functional studies.</title>
        <authorList>
            <person name="Wylensek D."/>
            <person name="Hitch T.C.A."/>
            <person name="Clavel T."/>
        </authorList>
    </citation>
    <scope>NUCLEOTIDE SEQUENCE</scope>
    <source>
        <strain evidence="8">RF-744-FAT-WT-3</strain>
    </source>
</reference>
<feature type="domain" description="Lactate/malate dehydrogenase N-terminal" evidence="6">
    <location>
        <begin position="7"/>
        <end position="147"/>
    </location>
</feature>
<dbReference type="PIRSF" id="PIRSF000102">
    <property type="entry name" value="Lac_mal_DH"/>
    <property type="match status" value="1"/>
</dbReference>
<dbReference type="InterPro" id="IPR015955">
    <property type="entry name" value="Lactate_DH/Glyco_Ohase_4_C"/>
</dbReference>
<evidence type="ECO:0000256" key="5">
    <source>
        <dbReference type="RuleBase" id="RU003369"/>
    </source>
</evidence>
<dbReference type="AlphaFoldDB" id="A0A6A8MAT8"/>
<dbReference type="SUPFAM" id="SSF56327">
    <property type="entry name" value="LDH C-terminal domain-like"/>
    <property type="match status" value="1"/>
</dbReference>
<dbReference type="Pfam" id="PF00056">
    <property type="entry name" value="Ldh_1_N"/>
    <property type="match status" value="1"/>
</dbReference>
<accession>A0A6A8MAT8</accession>
<dbReference type="PRINTS" id="PR00086">
    <property type="entry name" value="LLDHDRGNASE"/>
</dbReference>
<feature type="binding site" evidence="4">
    <location>
        <position position="37"/>
    </location>
    <ligand>
        <name>NAD(+)</name>
        <dbReference type="ChEBI" id="CHEBI:57540"/>
    </ligand>
</feature>
<dbReference type="PANTHER" id="PTHR43128">
    <property type="entry name" value="L-2-HYDROXYCARBOXYLATE DEHYDROGENASE (NAD(P)(+))"/>
    <property type="match status" value="1"/>
</dbReference>
<organism evidence="8">
    <name type="scientific">Baileyella intestinalis</name>
    <dbReference type="NCBI Taxonomy" id="2606709"/>
    <lineage>
        <taxon>Bacteria</taxon>
        <taxon>Bacillati</taxon>
        <taxon>Bacillota</taxon>
        <taxon>Clostridia</taxon>
        <taxon>Peptostreptococcales</taxon>
        <taxon>Anaerovoracaceae</taxon>
        <taxon>Baileyella</taxon>
    </lineage>
</organism>
<protein>
    <submittedName>
        <fullName evidence="8">L-lactate dehydrogenase</fullName>
    </submittedName>
</protein>
<comment type="caution">
    <text evidence="8">The sequence shown here is derived from an EMBL/GenBank/DDBJ whole genome shotgun (WGS) entry which is preliminary data.</text>
</comment>
<dbReference type="GO" id="GO:0006089">
    <property type="term" value="P:lactate metabolic process"/>
    <property type="evidence" value="ECO:0007669"/>
    <property type="project" value="TreeGrafter"/>
</dbReference>
<comment type="similarity">
    <text evidence="1">Belongs to the LDH/MDH superfamily. LDH family.</text>
</comment>
<keyword evidence="4" id="KW-0520">NAD</keyword>
<dbReference type="Gene3D" id="3.40.50.720">
    <property type="entry name" value="NAD(P)-binding Rossmann-like Domain"/>
    <property type="match status" value="1"/>
</dbReference>
<proteinExistence type="inferred from homology"/>
<dbReference type="Pfam" id="PF02866">
    <property type="entry name" value="Ldh_1_C"/>
    <property type="match status" value="1"/>
</dbReference>
<evidence type="ECO:0000256" key="1">
    <source>
        <dbReference type="ARBA" id="ARBA00006054"/>
    </source>
</evidence>
<dbReference type="EMBL" id="VUNB01000002">
    <property type="protein sequence ID" value="MST68467.1"/>
    <property type="molecule type" value="Genomic_DNA"/>
</dbReference>
<dbReference type="PANTHER" id="PTHR43128:SF31">
    <property type="entry name" value="L-LACTATE DEHYDROGENASE"/>
    <property type="match status" value="1"/>
</dbReference>
<feature type="binding site" evidence="4">
    <location>
        <begin position="12"/>
        <end position="17"/>
    </location>
    <ligand>
        <name>NAD(+)</name>
        <dbReference type="ChEBI" id="CHEBI:57540"/>
    </ligand>
</feature>
<evidence type="ECO:0000256" key="2">
    <source>
        <dbReference type="ARBA" id="ARBA00023002"/>
    </source>
</evidence>
<dbReference type="InterPro" id="IPR036291">
    <property type="entry name" value="NAD(P)-bd_dom_sf"/>
</dbReference>
<dbReference type="InterPro" id="IPR018177">
    <property type="entry name" value="L-lactate_DH_AS"/>
</dbReference>
<sequence>MREMTRKVGVIGTGHVGAHVMFAMAAYGVCDELVVTDINQQKAESEAQDIFDTISLLPKRVRVSAGTYEDLADCDIVVNAAGKVDLLIGSVDRGLETEFTINAVHTWVDRLRKAGFNGRLINISNPCDVVTREIALGLGLPEGHVFGTGTGLDTARLKSQLAEQTGLDHKSIIAFMLGEHGNSMFCPWSCVYISGKPFSQLDKSDPRFDFEPEELEKRARMGGWKTFAGKHCTEYAIASTAARMAEAVFNDSKMIMPASRELHGEYGVEGVFAGVPCVIGKDGAEEVLDLHLTPEEQKKFDDSIAAIRENMAKADSMFPVKQN</sequence>
<dbReference type="GO" id="GO:0004459">
    <property type="term" value="F:L-lactate dehydrogenase (NAD+) activity"/>
    <property type="evidence" value="ECO:0007669"/>
    <property type="project" value="InterPro"/>
</dbReference>